<accession>N6WV08</accession>
<organism evidence="4 5">
    <name type="scientific">Marinobacter nanhaiticus D15-8W</name>
    <dbReference type="NCBI Taxonomy" id="626887"/>
    <lineage>
        <taxon>Bacteria</taxon>
        <taxon>Pseudomonadati</taxon>
        <taxon>Pseudomonadota</taxon>
        <taxon>Gammaproteobacteria</taxon>
        <taxon>Pseudomonadales</taxon>
        <taxon>Marinobacteraceae</taxon>
        <taxon>Marinobacter</taxon>
    </lineage>
</organism>
<dbReference type="InterPro" id="IPR006680">
    <property type="entry name" value="Amidohydro-rel"/>
</dbReference>
<dbReference type="RefSeq" id="WP_004579154.1">
    <property type="nucleotide sequence ID" value="NZ_AP028878.1"/>
</dbReference>
<dbReference type="HOGENOM" id="CLU_012358_2_1_6"/>
<evidence type="ECO:0000313" key="4">
    <source>
        <dbReference type="EMBL" id="ENO14857.1"/>
    </source>
</evidence>
<evidence type="ECO:0000259" key="3">
    <source>
        <dbReference type="Pfam" id="PF01979"/>
    </source>
</evidence>
<evidence type="ECO:0000256" key="1">
    <source>
        <dbReference type="ARBA" id="ARBA00006745"/>
    </source>
</evidence>
<evidence type="ECO:0000313" key="5">
    <source>
        <dbReference type="Proteomes" id="UP000013165"/>
    </source>
</evidence>
<comment type="similarity">
    <text evidence="1">Belongs to the metallo-dependent hydrolases superfamily. ATZ/TRZ family.</text>
</comment>
<dbReference type="PANTHER" id="PTHR43794:SF11">
    <property type="entry name" value="AMIDOHYDROLASE-RELATED DOMAIN-CONTAINING PROTEIN"/>
    <property type="match status" value="1"/>
</dbReference>
<dbReference type="CDD" id="cd01298">
    <property type="entry name" value="ATZ_TRZ_like"/>
    <property type="match status" value="1"/>
</dbReference>
<name>N6WV08_9GAMM</name>
<dbReference type="Gene3D" id="2.30.40.10">
    <property type="entry name" value="Urease, subunit C, domain 1"/>
    <property type="match status" value="1"/>
</dbReference>
<dbReference type="eggNOG" id="COG0402">
    <property type="taxonomic scope" value="Bacteria"/>
</dbReference>
<feature type="domain" description="Amidohydrolase-related" evidence="3">
    <location>
        <begin position="59"/>
        <end position="407"/>
    </location>
</feature>
<dbReference type="AlphaFoldDB" id="N6WV08"/>
<keyword evidence="2 4" id="KW-0378">Hydrolase</keyword>
<evidence type="ECO:0000256" key="2">
    <source>
        <dbReference type="ARBA" id="ARBA00022801"/>
    </source>
</evidence>
<sequence length="449" mass="49278">MQRFAITHAALFTVDPQDRVIPDGTVLVEDGRIVAVGPAESIEIPADTVVIDSGGKRAVLPGLVDAHSHSSLMRGVTENMPLMEWLPYYQLEHRALTEEDAYHSARLCYLEALKGGTTCVMDMFRFMDRCADAAGELGLRVNLAPYVADQPGKDFFSTREENKRLIRTHHGSQSGRIQVWMGLEHLFYCSEDAYRDAVRCQQDYGVRIHTHACEQREEEDAVLKHFGRRSIGMLDHYGLLGEKTLLAHCVWLDDDEIKRLADTGTSIAHCPISNAKLASGVARTPDMLAAGINLGLGTDGPVCNNSLDLFEEMKFASLIQKATRLDARALPADQVLRMATIGGAKALGLDGEIGSIEIGKKADLVMLDLGAPNLTPHEVTHAGGNLLWNLVFAARGSNVTHVWVDGRCLIEEGRSTQVDEGHVVATAQTCGLSLYERCRALDHLRVDMI</sequence>
<protein>
    <submittedName>
        <fullName evidence="4">Amidohydrolase</fullName>
    </submittedName>
</protein>
<keyword evidence="5" id="KW-1185">Reference proteome</keyword>
<dbReference type="GO" id="GO:0016810">
    <property type="term" value="F:hydrolase activity, acting on carbon-nitrogen (but not peptide) bonds"/>
    <property type="evidence" value="ECO:0007669"/>
    <property type="project" value="InterPro"/>
</dbReference>
<gene>
    <name evidence="4" type="ORF">J057_05881</name>
</gene>
<dbReference type="OrthoDB" id="9776455at2"/>
<dbReference type="InterPro" id="IPR011059">
    <property type="entry name" value="Metal-dep_hydrolase_composite"/>
</dbReference>
<dbReference type="InterPro" id="IPR032466">
    <property type="entry name" value="Metal_Hydrolase"/>
</dbReference>
<dbReference type="PANTHER" id="PTHR43794">
    <property type="entry name" value="AMINOHYDROLASE SSNA-RELATED"/>
    <property type="match status" value="1"/>
</dbReference>
<reference evidence="4 5" key="1">
    <citation type="journal article" date="2013" name="Genome Announc.">
        <title>Genome Sequence of the Polycyclic Aromatic Hydrocarbon-Degrading Bacterium Strain Marinobacter nanhaiticus D15-8WT.</title>
        <authorList>
            <person name="Cui Z."/>
            <person name="Gao W."/>
            <person name="Li Q."/>
            <person name="Xu G."/>
            <person name="Zheng L."/>
        </authorList>
    </citation>
    <scope>NUCLEOTIDE SEQUENCE [LARGE SCALE GENOMIC DNA]</scope>
    <source>
        <strain evidence="4 5">D15-8W</strain>
    </source>
</reference>
<dbReference type="SUPFAM" id="SSF51338">
    <property type="entry name" value="Composite domain of metallo-dependent hydrolases"/>
    <property type="match status" value="2"/>
</dbReference>
<comment type="caution">
    <text evidence="4">The sequence shown here is derived from an EMBL/GenBank/DDBJ whole genome shotgun (WGS) entry which is preliminary data.</text>
</comment>
<dbReference type="Pfam" id="PF01979">
    <property type="entry name" value="Amidohydro_1"/>
    <property type="match status" value="1"/>
</dbReference>
<dbReference type="SUPFAM" id="SSF51556">
    <property type="entry name" value="Metallo-dependent hydrolases"/>
    <property type="match status" value="1"/>
</dbReference>
<dbReference type="PATRIC" id="fig|626887.3.peg.1173"/>
<dbReference type="Gene3D" id="3.20.20.140">
    <property type="entry name" value="Metal-dependent hydrolases"/>
    <property type="match status" value="1"/>
</dbReference>
<dbReference type="EMBL" id="APLQ01000011">
    <property type="protein sequence ID" value="ENO14857.1"/>
    <property type="molecule type" value="Genomic_DNA"/>
</dbReference>
<proteinExistence type="inferred from homology"/>
<dbReference type="STRING" id="626887.J057_05881"/>
<dbReference type="Proteomes" id="UP000013165">
    <property type="component" value="Unassembled WGS sequence"/>
</dbReference>
<dbReference type="InterPro" id="IPR050287">
    <property type="entry name" value="MTA/SAH_deaminase"/>
</dbReference>